<feature type="domain" description="Chitin-binding type-2" evidence="3">
    <location>
        <begin position="289"/>
        <end position="347"/>
    </location>
</feature>
<dbReference type="InterPro" id="IPR052976">
    <property type="entry name" value="Scoloptoxin-like"/>
</dbReference>
<evidence type="ECO:0000256" key="1">
    <source>
        <dbReference type="SAM" id="MobiDB-lite"/>
    </source>
</evidence>
<reference evidence="4" key="1">
    <citation type="submission" date="2023-07" db="EMBL/GenBank/DDBJ databases">
        <title>Chromosome-level genome assembly of Artemia franciscana.</title>
        <authorList>
            <person name="Jo E."/>
        </authorList>
    </citation>
    <scope>NUCLEOTIDE SEQUENCE</scope>
    <source>
        <tissue evidence="4">Whole body</tissue>
    </source>
</reference>
<dbReference type="Pfam" id="PF01607">
    <property type="entry name" value="CBM_14"/>
    <property type="match status" value="1"/>
</dbReference>
<feature type="compositionally biased region" description="Polar residues" evidence="1">
    <location>
        <begin position="68"/>
        <end position="83"/>
    </location>
</feature>
<dbReference type="SUPFAM" id="SSF57625">
    <property type="entry name" value="Invertebrate chitin-binding proteins"/>
    <property type="match status" value="1"/>
</dbReference>
<feature type="signal peptide" evidence="2">
    <location>
        <begin position="1"/>
        <end position="18"/>
    </location>
</feature>
<feature type="region of interest" description="Disordered" evidence="1">
    <location>
        <begin position="30"/>
        <end position="275"/>
    </location>
</feature>
<feature type="compositionally biased region" description="Acidic residues" evidence="1">
    <location>
        <begin position="503"/>
        <end position="512"/>
    </location>
</feature>
<dbReference type="AlphaFoldDB" id="A0AA88L2W4"/>
<dbReference type="PANTHER" id="PTHR22933">
    <property type="entry name" value="FI18007P1-RELATED"/>
    <property type="match status" value="1"/>
</dbReference>
<dbReference type="InterPro" id="IPR036508">
    <property type="entry name" value="Chitin-bd_dom_sf"/>
</dbReference>
<gene>
    <name evidence="4" type="ORF">QYM36_012016</name>
</gene>
<sequence length="512" mass="59457">MKIVVVGLIVTVIGCVNSQILSISGLAFPGPRASASNKAAAQEKREQTQNRRNADIARRPGLKPPQRYNPNRQAAEQQRQSSPAERPQELKPFNPSFQRPEFKRPAVFGPDSEETEDLFRPRSPSQSPARADPTPRPTEKPTTRTLPKSPDMKKEVEQRMKPKVQNKERSQRPVLQPFDRFEDSYEDYEYDMPEPTQKPKPVAPRRSVSTNQGPPRGQYKKPLYEDGDEAANIQSPVVVRRPQSDKKYKEQEYPAQQKRRPIPQQDIELSEEDEEEPIDRLTVLLQDSKFTCFDKKDGYYADEGLNCEIFHYCMDKVKHSWLCPEGAAFHQVHLLCMPASNDHVCKKSSDYHFVNDYLYKPTSDDNSTYAERYFPDDYEPGHPMNLDKDKPGPPKQQQRYNSQPPRRSQQKKPFSPQESFFNDDFDFRNIDAFERQQRPEEKQRRPDERPLRLEGINPRVPSSQQRPEIRVPPPKNDAFVPVYKPQYADKRADKASEKRPAPLEEESEEYDD</sequence>
<feature type="compositionally biased region" description="Polar residues" evidence="1">
    <location>
        <begin position="395"/>
        <end position="407"/>
    </location>
</feature>
<dbReference type="GO" id="GO:0008061">
    <property type="term" value="F:chitin binding"/>
    <property type="evidence" value="ECO:0007669"/>
    <property type="project" value="InterPro"/>
</dbReference>
<feature type="compositionally biased region" description="Basic and acidic residues" evidence="1">
    <location>
        <begin position="242"/>
        <end position="252"/>
    </location>
</feature>
<keyword evidence="2" id="KW-0732">Signal</keyword>
<evidence type="ECO:0000259" key="3">
    <source>
        <dbReference type="PROSITE" id="PS50940"/>
    </source>
</evidence>
<feature type="compositionally biased region" description="Basic and acidic residues" evidence="1">
    <location>
        <begin position="41"/>
        <end position="58"/>
    </location>
</feature>
<accession>A0AA88L2W4</accession>
<feature type="region of interest" description="Disordered" evidence="1">
    <location>
        <begin position="369"/>
        <end position="512"/>
    </location>
</feature>
<dbReference type="InterPro" id="IPR002557">
    <property type="entry name" value="Chitin-bd_dom"/>
</dbReference>
<keyword evidence="5" id="KW-1185">Reference proteome</keyword>
<feature type="chain" id="PRO_5041730117" description="Chitin-binding type-2 domain-containing protein" evidence="2">
    <location>
        <begin position="19"/>
        <end position="512"/>
    </location>
</feature>
<dbReference type="PROSITE" id="PS50940">
    <property type="entry name" value="CHIT_BIND_II"/>
    <property type="match status" value="1"/>
</dbReference>
<evidence type="ECO:0000313" key="5">
    <source>
        <dbReference type="Proteomes" id="UP001187531"/>
    </source>
</evidence>
<dbReference type="EMBL" id="JAVRJZ010000016">
    <property type="protein sequence ID" value="KAK2710696.1"/>
    <property type="molecule type" value="Genomic_DNA"/>
</dbReference>
<evidence type="ECO:0000256" key="2">
    <source>
        <dbReference type="SAM" id="SignalP"/>
    </source>
</evidence>
<proteinExistence type="predicted"/>
<comment type="caution">
    <text evidence="4">The sequence shown here is derived from an EMBL/GenBank/DDBJ whole genome shotgun (WGS) entry which is preliminary data.</text>
</comment>
<dbReference type="GO" id="GO:0005576">
    <property type="term" value="C:extracellular region"/>
    <property type="evidence" value="ECO:0007669"/>
    <property type="project" value="InterPro"/>
</dbReference>
<dbReference type="Proteomes" id="UP001187531">
    <property type="component" value="Unassembled WGS sequence"/>
</dbReference>
<dbReference type="PROSITE" id="PS51257">
    <property type="entry name" value="PROKAR_LIPOPROTEIN"/>
    <property type="match status" value="1"/>
</dbReference>
<feature type="compositionally biased region" description="Basic and acidic residues" evidence="1">
    <location>
        <begin position="425"/>
        <end position="452"/>
    </location>
</feature>
<protein>
    <recommendedName>
        <fullName evidence="3">Chitin-binding type-2 domain-containing protein</fullName>
    </recommendedName>
</protein>
<feature type="compositionally biased region" description="Basic and acidic residues" evidence="1">
    <location>
        <begin position="487"/>
        <end position="502"/>
    </location>
</feature>
<evidence type="ECO:0000313" key="4">
    <source>
        <dbReference type="EMBL" id="KAK2710696.1"/>
    </source>
</evidence>
<organism evidence="4 5">
    <name type="scientific">Artemia franciscana</name>
    <name type="common">Brine shrimp</name>
    <name type="synonym">Artemia sanfranciscana</name>
    <dbReference type="NCBI Taxonomy" id="6661"/>
    <lineage>
        <taxon>Eukaryota</taxon>
        <taxon>Metazoa</taxon>
        <taxon>Ecdysozoa</taxon>
        <taxon>Arthropoda</taxon>
        <taxon>Crustacea</taxon>
        <taxon>Branchiopoda</taxon>
        <taxon>Anostraca</taxon>
        <taxon>Artemiidae</taxon>
        <taxon>Artemia</taxon>
    </lineage>
</organism>
<dbReference type="PANTHER" id="PTHR22933:SF31">
    <property type="entry name" value="FI18007P1"/>
    <property type="match status" value="1"/>
</dbReference>
<feature type="compositionally biased region" description="Basic and acidic residues" evidence="1">
    <location>
        <begin position="150"/>
        <end position="171"/>
    </location>
</feature>
<name>A0AA88L2W4_ARTSF</name>